<comment type="function">
    <text evidence="3">A helicase/nuclease that prepares dsDNA breaks (DSB) for recombinational DNA repair. Binds to DSBs and unwinds DNA via a highly rapid and processive ATP-dependent bidirectional helicase activity. Unwinds dsDNA until it encounters a Chi (crossover hotspot instigator) sequence from the 3' direction. Cuts ssDNA a few nucleotides 3' to the Chi site. The properties and activities of the enzyme are changed at Chi. The Chi-altered holoenzyme produces a long 3'-ssDNA overhang and facilitates RecA-binding to the ssDNA for homologous DNA recombination and repair. Holoenzyme degrades any linearized DNA that is unable to undergo homologous recombination. In the holoenzyme this subunit has ssDNA-dependent ATPase and 5'-3' helicase activity. When added to pre-assembled RecBC greatly stimulates nuclease activity and augments holoenzyme processivity. Negatively regulates the RecA-loading ability of RecBCD.</text>
</comment>
<keyword evidence="3" id="KW-0347">Helicase</keyword>
<dbReference type="PANTHER" id="PTHR43788">
    <property type="entry name" value="DNA2/NAM7 HELICASE FAMILY MEMBER"/>
    <property type="match status" value="1"/>
</dbReference>
<evidence type="ECO:0000256" key="4">
    <source>
        <dbReference type="SAM" id="MobiDB-lite"/>
    </source>
</evidence>
<keyword evidence="3" id="KW-0227">DNA damage</keyword>
<gene>
    <name evidence="3" type="primary">recD</name>
    <name evidence="6" type="ORF">MOMA_07131</name>
</gene>
<dbReference type="eggNOG" id="COG0507">
    <property type="taxonomic scope" value="Bacteria"/>
</dbReference>
<comment type="caution">
    <text evidence="6">The sequence shown here is derived from an EMBL/GenBank/DDBJ whole genome shotgun (WGS) entry which is preliminary data.</text>
</comment>
<dbReference type="GO" id="GO:0017116">
    <property type="term" value="F:single-stranded DNA helicase activity"/>
    <property type="evidence" value="ECO:0007669"/>
    <property type="project" value="TreeGrafter"/>
</dbReference>
<dbReference type="Gene3D" id="2.30.30.940">
    <property type="match status" value="1"/>
</dbReference>
<dbReference type="GO" id="GO:0016887">
    <property type="term" value="F:ATP hydrolysis activity"/>
    <property type="evidence" value="ECO:0007669"/>
    <property type="project" value="RHEA"/>
</dbReference>
<dbReference type="Proteomes" id="UP000023795">
    <property type="component" value="Unassembled WGS sequence"/>
</dbReference>
<name>L2F694_9GAMM</name>
<evidence type="ECO:0000256" key="3">
    <source>
        <dbReference type="HAMAP-Rule" id="MF_01487"/>
    </source>
</evidence>
<protein>
    <recommendedName>
        <fullName evidence="3">RecBCD enzyme subunit RecD</fullName>
        <ecNumber evidence="3">5.6.2.3</ecNumber>
    </recommendedName>
    <alternativeName>
        <fullName evidence="3">DNA 5'-3' helicase subunit RecD</fullName>
    </alternativeName>
    <alternativeName>
        <fullName evidence="3">Exonuclease V subunit RecD</fullName>
        <shortName evidence="3">ExoV subunit RecD</shortName>
    </alternativeName>
    <alternativeName>
        <fullName evidence="3">Helicase/nuclease RecBCD subunit RecD</fullName>
    </alternativeName>
</protein>
<feature type="domain" description="UvrD-like helicase C-terminal" evidence="5">
    <location>
        <begin position="580"/>
        <end position="628"/>
    </location>
</feature>
<keyword evidence="1 3" id="KW-0547">Nucleotide-binding</keyword>
<dbReference type="InterPro" id="IPR050534">
    <property type="entry name" value="Coronavir_polyprotein_1ab"/>
</dbReference>
<dbReference type="PATRIC" id="fig|1230338.3.peg.1517"/>
<evidence type="ECO:0000256" key="1">
    <source>
        <dbReference type="ARBA" id="ARBA00022741"/>
    </source>
</evidence>
<accession>L2F694</accession>
<comment type="subunit">
    <text evidence="3">Heterotrimer of RecB, RecC and RecD. All subunits contribute to DNA-binding.</text>
</comment>
<keyword evidence="3" id="KW-0269">Exonuclease</keyword>
<proteinExistence type="inferred from homology"/>
<comment type="similarity">
    <text evidence="3">Belongs to the RecD family.</text>
</comment>
<dbReference type="Pfam" id="PF13538">
    <property type="entry name" value="UvrD_C_2"/>
    <property type="match status" value="1"/>
</dbReference>
<comment type="catalytic activity">
    <reaction evidence="3">
        <text>ATP + H2O = ADP + phosphate + H(+)</text>
        <dbReference type="Rhea" id="RHEA:13065"/>
        <dbReference type="ChEBI" id="CHEBI:15377"/>
        <dbReference type="ChEBI" id="CHEBI:15378"/>
        <dbReference type="ChEBI" id="CHEBI:30616"/>
        <dbReference type="ChEBI" id="CHEBI:43474"/>
        <dbReference type="ChEBI" id="CHEBI:456216"/>
        <dbReference type="EC" id="5.6.2.3"/>
    </reaction>
</comment>
<comment type="miscellaneous">
    <text evidence="3">In the RecBCD complex, RecB has a slow 3'-5' helicase, an exonuclease activity and loads RecA onto ssDNA, RecD has a fast 5'-3' helicase activity, while RecC stimulates the ATPase and processivity of the RecB helicase and contributes to recognition of the Chi site.</text>
</comment>
<dbReference type="Gene3D" id="3.40.50.300">
    <property type="entry name" value="P-loop containing nucleotide triphosphate hydrolases"/>
    <property type="match status" value="2"/>
</dbReference>
<dbReference type="InterPro" id="IPR027785">
    <property type="entry name" value="UvrD-like_helicase_C"/>
</dbReference>
<dbReference type="GO" id="GO:0008854">
    <property type="term" value="F:exodeoxyribonuclease V activity"/>
    <property type="evidence" value="ECO:0007669"/>
    <property type="project" value="InterPro"/>
</dbReference>
<feature type="binding site" evidence="3">
    <location>
        <begin position="233"/>
        <end position="240"/>
    </location>
    <ligand>
        <name>ATP</name>
        <dbReference type="ChEBI" id="CHEBI:30616"/>
    </ligand>
</feature>
<reference evidence="6 7" key="1">
    <citation type="journal article" date="2013" name="Genome Announc.">
        <title>Genome Sequence of Moraxella macacae 0408225, a Novel Bacterial Species Isolated from a Cynomolgus Macaque with Epistaxis.</title>
        <authorList>
            <person name="Ladner J.T."/>
            <person name="Whitehouse C.A."/>
            <person name="Koroleva G.I."/>
            <person name="Palacios G.F."/>
        </authorList>
    </citation>
    <scope>NUCLEOTIDE SEQUENCE [LARGE SCALE GENOMIC DNA]</scope>
    <source>
        <strain evidence="6 7">0408225</strain>
    </source>
</reference>
<dbReference type="GO" id="GO:0009338">
    <property type="term" value="C:exodeoxyribonuclease V complex"/>
    <property type="evidence" value="ECO:0007669"/>
    <property type="project" value="InterPro"/>
</dbReference>
<dbReference type="RefSeq" id="WP_009501869.1">
    <property type="nucleotide sequence ID" value="NZ_ANIN01000002.1"/>
</dbReference>
<keyword evidence="3" id="KW-0234">DNA repair</keyword>
<dbReference type="OrthoDB" id="9803432at2"/>
<keyword evidence="2 3" id="KW-0067">ATP-binding</keyword>
<dbReference type="NCBIfam" id="TIGR01447">
    <property type="entry name" value="recD"/>
    <property type="match status" value="1"/>
</dbReference>
<evidence type="ECO:0000313" key="7">
    <source>
        <dbReference type="Proteomes" id="UP000023795"/>
    </source>
</evidence>
<dbReference type="GO" id="GO:0000724">
    <property type="term" value="P:double-strand break repair via homologous recombination"/>
    <property type="evidence" value="ECO:0007669"/>
    <property type="project" value="UniProtKB-UniRule"/>
</dbReference>
<dbReference type="InterPro" id="IPR006344">
    <property type="entry name" value="RecD"/>
</dbReference>
<keyword evidence="3" id="KW-0413">Isomerase</keyword>
<evidence type="ECO:0000259" key="5">
    <source>
        <dbReference type="Pfam" id="PF13538"/>
    </source>
</evidence>
<keyword evidence="3" id="KW-0378">Hydrolase</keyword>
<dbReference type="CDD" id="cd18809">
    <property type="entry name" value="SF1_C_RecD"/>
    <property type="match status" value="1"/>
</dbReference>
<dbReference type="GO" id="GO:0043139">
    <property type="term" value="F:5'-3' DNA helicase activity"/>
    <property type="evidence" value="ECO:0007669"/>
    <property type="project" value="UniProtKB-UniRule"/>
</dbReference>
<sequence>MHNSSKHLSKNLSNNKNNLLNLDKIADFIALRKQQKQLLNPNLTQAKNAINHKNPNNQSGLENFDENKPTESIHRLSDLRTIQQLFGLLDNALANGDTILTLHSQHAEHDEKKHDEKKLQNWQNDGWLTQLTQLTHTPSPINTPIVAYRQANQWVFWLQRQWFAEYQLAMQLLAMTKRQAQLTNETKTQKTKTQKIKPLDLTDTDSSPVKTPNALQQQAIDKASRYAFSIITGGPGTGKTFTVAELVKRLQHTHSQPLSIALTAPTGKAAQRMQESLQNSLKGEKINLENAKTLHRLLGIGQHGTPRYHKNNHLPDDLVIVDEASMLGLELASQLVDAIKPTGRLILLGDANQLSAVDAGSVLADLCKIPALQTFRTELSETQRFDDNSKVGKLAKPIQYALNHAKPCNIDNLLEITNTLQVTNPEKIALLQADTFKQPDTLYQVLSQPYQPFFDLLNHWQKTTNMDSVNIDTDEFDTNCKKLFATFNQYRILTAGNHGILGKQMLNEQLKKIFLQKTGLVNHNYYFYHGLPIMINTNDYHLGLFNGDIGICLWIKESLMVCFADKLVAINQLSPSVCEPAYAMTIHKSQGSEFDCVAVCVGKSHQRLLSQELIYTAVTRSKQDVILVSEQQSLTASLQQKSHRHTGLALQF</sequence>
<dbReference type="AlphaFoldDB" id="L2F694"/>
<dbReference type="EMBL" id="ANIN01000002">
    <property type="protein sequence ID" value="ELA08316.1"/>
    <property type="molecule type" value="Genomic_DNA"/>
</dbReference>
<organism evidence="6 7">
    <name type="scientific">Moraxella macacae 0408225</name>
    <dbReference type="NCBI Taxonomy" id="1230338"/>
    <lineage>
        <taxon>Bacteria</taxon>
        <taxon>Pseudomonadati</taxon>
        <taxon>Pseudomonadota</taxon>
        <taxon>Gammaproteobacteria</taxon>
        <taxon>Moraxellales</taxon>
        <taxon>Moraxellaceae</taxon>
        <taxon>Moraxella</taxon>
    </lineage>
</organism>
<dbReference type="InterPro" id="IPR027417">
    <property type="entry name" value="P-loop_NTPase"/>
</dbReference>
<dbReference type="STRING" id="1230338.MOMA_07131"/>
<feature type="region of interest" description="Disordered" evidence="4">
    <location>
        <begin position="184"/>
        <end position="211"/>
    </location>
</feature>
<dbReference type="SUPFAM" id="SSF52540">
    <property type="entry name" value="P-loop containing nucleoside triphosphate hydrolases"/>
    <property type="match status" value="1"/>
</dbReference>
<dbReference type="CDD" id="cd17933">
    <property type="entry name" value="DEXSc_RecD-like"/>
    <property type="match status" value="1"/>
</dbReference>
<keyword evidence="3" id="KW-0238">DNA-binding</keyword>
<dbReference type="EC" id="5.6.2.3" evidence="3"/>
<dbReference type="Pfam" id="PF13245">
    <property type="entry name" value="AAA_19"/>
    <property type="match status" value="1"/>
</dbReference>
<dbReference type="HAMAP" id="MF_01487">
    <property type="entry name" value="RecD"/>
    <property type="match status" value="1"/>
</dbReference>
<keyword evidence="7" id="KW-1185">Reference proteome</keyword>
<dbReference type="GO" id="GO:0005524">
    <property type="term" value="F:ATP binding"/>
    <property type="evidence" value="ECO:0007669"/>
    <property type="project" value="UniProtKB-UniRule"/>
</dbReference>
<dbReference type="GO" id="GO:0003677">
    <property type="term" value="F:DNA binding"/>
    <property type="evidence" value="ECO:0007669"/>
    <property type="project" value="UniProtKB-UniRule"/>
</dbReference>
<keyword evidence="3" id="KW-0540">Nuclease</keyword>
<dbReference type="PANTHER" id="PTHR43788:SF6">
    <property type="entry name" value="DNA HELICASE B"/>
    <property type="match status" value="1"/>
</dbReference>
<evidence type="ECO:0000256" key="2">
    <source>
        <dbReference type="ARBA" id="ARBA00022840"/>
    </source>
</evidence>
<evidence type="ECO:0000313" key="6">
    <source>
        <dbReference type="EMBL" id="ELA08316.1"/>
    </source>
</evidence>